<protein>
    <submittedName>
        <fullName evidence="2">Uncharacterized protein</fullName>
    </submittedName>
</protein>
<organism evidence="2 3">
    <name type="scientific">Eumeta variegata</name>
    <name type="common">Bagworm moth</name>
    <name type="synonym">Eumeta japonica</name>
    <dbReference type="NCBI Taxonomy" id="151549"/>
    <lineage>
        <taxon>Eukaryota</taxon>
        <taxon>Metazoa</taxon>
        <taxon>Ecdysozoa</taxon>
        <taxon>Arthropoda</taxon>
        <taxon>Hexapoda</taxon>
        <taxon>Insecta</taxon>
        <taxon>Pterygota</taxon>
        <taxon>Neoptera</taxon>
        <taxon>Endopterygota</taxon>
        <taxon>Lepidoptera</taxon>
        <taxon>Glossata</taxon>
        <taxon>Ditrysia</taxon>
        <taxon>Tineoidea</taxon>
        <taxon>Psychidae</taxon>
        <taxon>Oiketicinae</taxon>
        <taxon>Eumeta</taxon>
    </lineage>
</organism>
<evidence type="ECO:0000313" key="2">
    <source>
        <dbReference type="EMBL" id="GBP58706.1"/>
    </source>
</evidence>
<dbReference type="Proteomes" id="UP000299102">
    <property type="component" value="Unassembled WGS sequence"/>
</dbReference>
<evidence type="ECO:0000313" key="3">
    <source>
        <dbReference type="Proteomes" id="UP000299102"/>
    </source>
</evidence>
<proteinExistence type="predicted"/>
<accession>A0A4C1X4P9</accession>
<gene>
    <name evidence="2" type="ORF">EVAR_35484_1</name>
</gene>
<dbReference type="AlphaFoldDB" id="A0A4C1X4P9"/>
<feature type="compositionally biased region" description="Gly residues" evidence="1">
    <location>
        <begin position="1"/>
        <end position="13"/>
    </location>
</feature>
<evidence type="ECO:0000256" key="1">
    <source>
        <dbReference type="SAM" id="MobiDB-lite"/>
    </source>
</evidence>
<feature type="region of interest" description="Disordered" evidence="1">
    <location>
        <begin position="1"/>
        <end position="21"/>
    </location>
</feature>
<name>A0A4C1X4P9_EUMVA</name>
<keyword evidence="3" id="KW-1185">Reference proteome</keyword>
<sequence>MSGIEGGADGGAVGRKTRRRAAVHDAHTTLLGATPQAGDRGAACVIEVIRITTCRLLTPLGYPGTVVVMWLVAMWLGAAHTCTHKAHTDEYTENLDSLHLLGAVARPFGAEAGRRLS</sequence>
<dbReference type="EMBL" id="BGZK01000743">
    <property type="protein sequence ID" value="GBP58706.1"/>
    <property type="molecule type" value="Genomic_DNA"/>
</dbReference>
<comment type="caution">
    <text evidence="2">The sequence shown here is derived from an EMBL/GenBank/DDBJ whole genome shotgun (WGS) entry which is preliminary data.</text>
</comment>
<reference evidence="2 3" key="1">
    <citation type="journal article" date="2019" name="Commun. Biol.">
        <title>The bagworm genome reveals a unique fibroin gene that provides high tensile strength.</title>
        <authorList>
            <person name="Kono N."/>
            <person name="Nakamura H."/>
            <person name="Ohtoshi R."/>
            <person name="Tomita M."/>
            <person name="Numata K."/>
            <person name="Arakawa K."/>
        </authorList>
    </citation>
    <scope>NUCLEOTIDE SEQUENCE [LARGE SCALE GENOMIC DNA]</scope>
</reference>